<reference evidence="1" key="1">
    <citation type="journal article" date="2015" name="BMC Genomics">
        <title>Genome mining reveals unlocked bioactive potential of marine Gram-negative bacteria.</title>
        <authorList>
            <person name="Machado H."/>
            <person name="Sonnenschein E.C."/>
            <person name="Melchiorsen J."/>
            <person name="Gram L."/>
        </authorList>
    </citation>
    <scope>NUCLEOTIDE SEQUENCE</scope>
    <source>
        <strain evidence="1">S2052</strain>
    </source>
</reference>
<organism evidence="1">
    <name type="scientific">Vibrio coralliilyticus</name>
    <dbReference type="NCBI Taxonomy" id="190893"/>
    <lineage>
        <taxon>Bacteria</taxon>
        <taxon>Pseudomonadati</taxon>
        <taxon>Pseudomonadota</taxon>
        <taxon>Gammaproteobacteria</taxon>
        <taxon>Vibrionales</taxon>
        <taxon>Vibrionaceae</taxon>
        <taxon>Vibrio</taxon>
    </lineage>
</organism>
<accession>A0A837GDX5</accession>
<comment type="caution">
    <text evidence="1">The sequence shown here is derived from an EMBL/GenBank/DDBJ whole genome shotgun (WGS) entry which is preliminary data.</text>
</comment>
<keyword evidence="1" id="KW-0966">Cell projection</keyword>
<keyword evidence="1" id="KW-0969">Cilium</keyword>
<proteinExistence type="predicted"/>
<sequence length="347" mass="37804">MVMSTVEVRPHNVRLTGHDRASISPPRSSESHGGIGQRKLAAQNQTPASYSVSGVLLTQGQQNATSVQIATRSLQAIGGELAKIKQGLTRAMNLGASNVAGLKEGLTGSKANIERILDSARFDGNKVIDNELKLKIDKADMRRFSIPGLNIHRLSDKAEQIRLDFPQGNSVMVQFDGQSEGKQTVKMLDRSLIPLGLRATLSEDGTILFESSEKAYQQMQQKVMVTGQGHRFPAGQSNVVTLKAEPEGIAELSFDLSSREGIKQTIAKVNQHFRQVQVGLEQASVIGSELTMQMQTLHKQSSVISAQQVEDKLKLFDENSGQFSTAFMALNAQANVKRHSVVALMRS</sequence>
<dbReference type="AlphaFoldDB" id="A0A837GDX5"/>
<dbReference type="RefSeq" id="WP_045985010.1">
    <property type="nucleotide sequence ID" value="NZ_CP063051.1"/>
</dbReference>
<gene>
    <name evidence="1" type="ORF">TW71_03990</name>
</gene>
<name>A0A837GDX5_9VIBR</name>
<evidence type="ECO:0000313" key="1">
    <source>
        <dbReference type="EMBL" id="KJY78194.1"/>
    </source>
</evidence>
<dbReference type="EMBL" id="JXXR01000001">
    <property type="protein sequence ID" value="KJY78194.1"/>
    <property type="molecule type" value="Genomic_DNA"/>
</dbReference>
<protein>
    <submittedName>
        <fullName evidence="1">Flagellin</fullName>
    </submittedName>
</protein>
<keyword evidence="1" id="KW-0282">Flagellum</keyword>